<protein>
    <submittedName>
        <fullName evidence="2">Uncharacterized protein</fullName>
    </submittedName>
</protein>
<evidence type="ECO:0000313" key="2">
    <source>
        <dbReference type="Ensembl" id="ENSCAFP00030002134.1"/>
    </source>
</evidence>
<evidence type="ECO:0000256" key="1">
    <source>
        <dbReference type="SAM" id="MobiDB-lite"/>
    </source>
</evidence>
<reference evidence="2" key="2">
    <citation type="submission" date="2025-08" db="UniProtKB">
        <authorList>
            <consortium name="Ensembl"/>
        </authorList>
    </citation>
    <scope>IDENTIFICATION</scope>
</reference>
<dbReference type="Proteomes" id="UP000694429">
    <property type="component" value="Chromosome 9"/>
</dbReference>
<dbReference type="AlphaFoldDB" id="A0A8C0M0F7"/>
<dbReference type="OrthoDB" id="9838367at2759"/>
<evidence type="ECO:0000313" key="3">
    <source>
        <dbReference type="Proteomes" id="UP000694429"/>
    </source>
</evidence>
<organism evidence="2 3">
    <name type="scientific">Canis lupus familiaris</name>
    <name type="common">Dog</name>
    <name type="synonym">Canis familiaris</name>
    <dbReference type="NCBI Taxonomy" id="9615"/>
    <lineage>
        <taxon>Eukaryota</taxon>
        <taxon>Metazoa</taxon>
        <taxon>Chordata</taxon>
        <taxon>Craniata</taxon>
        <taxon>Vertebrata</taxon>
        <taxon>Euteleostomi</taxon>
        <taxon>Mammalia</taxon>
        <taxon>Eutheria</taxon>
        <taxon>Laurasiatheria</taxon>
        <taxon>Carnivora</taxon>
        <taxon>Caniformia</taxon>
        <taxon>Canidae</taxon>
        <taxon>Canis</taxon>
    </lineage>
</organism>
<reference evidence="2" key="1">
    <citation type="submission" date="2019-03" db="EMBL/GenBank/DDBJ databases">
        <authorList>
            <person name="Warren W.C."/>
            <person name="Johnson G.S."/>
        </authorList>
    </citation>
    <scope>NUCLEOTIDE SEQUENCE [LARGE SCALE GENOMIC DNA]</scope>
    <source>
        <strain evidence="2">Basenji</strain>
    </source>
</reference>
<feature type="region of interest" description="Disordered" evidence="1">
    <location>
        <begin position="45"/>
        <end position="74"/>
    </location>
</feature>
<dbReference type="Ensembl" id="ENSCAFT00030002399.1">
    <property type="protein sequence ID" value="ENSCAFP00030002134.1"/>
    <property type="gene ID" value="ENSCAFG00030001361.1"/>
</dbReference>
<sequence length="74" mass="8154">MERQTREDTVASTSMCVPVAGVGLAQHIFTLKRNMRQKPKIIEMGRDTGRGRSRLNAGSPMWDSIPGLQDQALG</sequence>
<proteinExistence type="predicted"/>
<name>A0A8C0M0F7_CANLF</name>
<accession>A0A8C0M0F7</accession>